<sequence length="274" mass="30307">MHKPDSSSLSIVPYNPGDKAMFPVSSVIVHGRHDAVLVDAQFARKDALALVGVIQSSQKRLTTIYISQPDPDYYFGLDVLQDAFPAAKIVATRPTVERIRATEKHKFSHWGPILKEDAPTRIVVPEVLEGNSISLEDHELQVLGLDGPAPDRTCVWIPSLKAVVGGVVVFSGVHVWMTDTEAPGARANWLALLDRIEQLAPSTVVPGHYLEGSKFDLSSVRFTRDYVKAFDEETSNARNSEALIAAMEKRYPQLGLKISLEFSSKVAKREMTWD</sequence>
<dbReference type="CDD" id="cd07739">
    <property type="entry name" value="metallo-hydrolase-like_MBL-fold"/>
    <property type="match status" value="1"/>
</dbReference>
<keyword evidence="3" id="KW-1185">Reference proteome</keyword>
<evidence type="ECO:0000313" key="3">
    <source>
        <dbReference type="Proteomes" id="UP001374803"/>
    </source>
</evidence>
<dbReference type="InterPro" id="IPR036866">
    <property type="entry name" value="RibonucZ/Hydroxyglut_hydro"/>
</dbReference>
<reference evidence="2" key="1">
    <citation type="submission" date="2021-12" db="EMBL/GenBank/DDBJ databases">
        <title>Discovery of the Pendulisporaceae a myxobacterial family with distinct sporulation behavior and unique specialized metabolism.</title>
        <authorList>
            <person name="Garcia R."/>
            <person name="Popoff A."/>
            <person name="Bader C.D."/>
            <person name="Loehr J."/>
            <person name="Walesch S."/>
            <person name="Walt C."/>
            <person name="Boldt J."/>
            <person name="Bunk B."/>
            <person name="Haeckl F.J.F.P.J."/>
            <person name="Gunesch A.P."/>
            <person name="Birkelbach J."/>
            <person name="Nuebel U."/>
            <person name="Pietschmann T."/>
            <person name="Bach T."/>
            <person name="Mueller R."/>
        </authorList>
    </citation>
    <scope>NUCLEOTIDE SEQUENCE</scope>
    <source>
        <strain evidence="2">MSr11367</strain>
    </source>
</reference>
<dbReference type="Proteomes" id="UP001374803">
    <property type="component" value="Chromosome"/>
</dbReference>
<dbReference type="SMART" id="SM00849">
    <property type="entry name" value="Lactamase_B"/>
    <property type="match status" value="1"/>
</dbReference>
<dbReference type="InterPro" id="IPR050855">
    <property type="entry name" value="NDM-1-like"/>
</dbReference>
<dbReference type="Gene3D" id="3.60.15.10">
    <property type="entry name" value="Ribonuclease Z/Hydroxyacylglutathione hydrolase-like"/>
    <property type="match status" value="1"/>
</dbReference>
<accession>A0ABZ2KSD5</accession>
<dbReference type="EMBL" id="CP089983">
    <property type="protein sequence ID" value="WXB01609.1"/>
    <property type="molecule type" value="Genomic_DNA"/>
</dbReference>
<dbReference type="PANTHER" id="PTHR42951:SF14">
    <property type="entry name" value="METALLO-BETA-LACTAMASE SUPERFAMILY PROTEIN"/>
    <property type="match status" value="1"/>
</dbReference>
<name>A0ABZ2KSD5_9BACT</name>
<dbReference type="InterPro" id="IPR001279">
    <property type="entry name" value="Metallo-B-lactamas"/>
</dbReference>
<proteinExistence type="predicted"/>
<feature type="domain" description="Metallo-beta-lactamase" evidence="1">
    <location>
        <begin position="23"/>
        <end position="208"/>
    </location>
</feature>
<dbReference type="SUPFAM" id="SSF56281">
    <property type="entry name" value="Metallo-hydrolase/oxidoreductase"/>
    <property type="match status" value="1"/>
</dbReference>
<gene>
    <name evidence="2" type="ORF">LVJ94_32400</name>
</gene>
<organism evidence="2 3">
    <name type="scientific">Pendulispora rubella</name>
    <dbReference type="NCBI Taxonomy" id="2741070"/>
    <lineage>
        <taxon>Bacteria</taxon>
        <taxon>Pseudomonadati</taxon>
        <taxon>Myxococcota</taxon>
        <taxon>Myxococcia</taxon>
        <taxon>Myxococcales</taxon>
        <taxon>Sorangiineae</taxon>
        <taxon>Pendulisporaceae</taxon>
        <taxon>Pendulispora</taxon>
    </lineage>
</organism>
<dbReference type="RefSeq" id="WP_394831223.1">
    <property type="nucleotide sequence ID" value="NZ_CP089929.1"/>
</dbReference>
<dbReference type="Pfam" id="PF00753">
    <property type="entry name" value="Lactamase_B"/>
    <property type="match status" value="1"/>
</dbReference>
<evidence type="ECO:0000259" key="1">
    <source>
        <dbReference type="SMART" id="SM00849"/>
    </source>
</evidence>
<dbReference type="PANTHER" id="PTHR42951">
    <property type="entry name" value="METALLO-BETA-LACTAMASE DOMAIN-CONTAINING"/>
    <property type="match status" value="1"/>
</dbReference>
<protein>
    <submittedName>
        <fullName evidence="2">MBL fold metallo-hydrolase</fullName>
    </submittedName>
</protein>
<evidence type="ECO:0000313" key="2">
    <source>
        <dbReference type="EMBL" id="WXB01609.1"/>
    </source>
</evidence>